<keyword evidence="2" id="KW-0472">Membrane</keyword>
<feature type="domain" description="DUF7345" evidence="4">
    <location>
        <begin position="75"/>
        <end position="199"/>
    </location>
</feature>
<dbReference type="AlphaFoldDB" id="A0ABD5NSP1"/>
<reference evidence="5 6" key="1">
    <citation type="journal article" date="2019" name="Int. J. Syst. Evol. Microbiol.">
        <title>The Global Catalogue of Microorganisms (GCM) 10K type strain sequencing project: providing services to taxonomists for standard genome sequencing and annotation.</title>
        <authorList>
            <consortium name="The Broad Institute Genomics Platform"/>
            <consortium name="The Broad Institute Genome Sequencing Center for Infectious Disease"/>
            <person name="Wu L."/>
            <person name="Ma J."/>
        </authorList>
    </citation>
    <scope>NUCLEOTIDE SEQUENCE [LARGE SCALE GENOMIC DNA]</scope>
    <source>
        <strain evidence="5 6">IBRC-M 10256</strain>
    </source>
</reference>
<sequence length="470" mass="49853">MAHRSWVVTGLVILLASGSWVAVGPAMADGAGSVSDADAVRSPAGASATVAETGDPAFPGVTYEAVEIDSIVLSIDLTTEGTANWRVEHRVRLDDPNATAGFERTRRKLRQNRSAFRDPFADSIRSMATTAQAETGRAMVVENVAVEAHRDRLPQEYGVVAYEFRWHGFAATGKTLRAGDALAGLFLDDVTTLVIGWPAATEPVDLAPNSTTTRDNAAVWRGPLEFASGEPRVVLASETHSFGPDYTAPRSNDAVLTVATIGAVLGGLGAAIVVRRRRTNRAPDAAQDRTEGATQTGGPIERESATESEGPIETEGPVEREEATETPHGAAYADPETETASSDHGSRVADRSRQADHPGADRTADGDSPDTARTADGDLPAADRTDPEPLLSNEERVLELVEARGGRVKQQDVVAAFGWSETKTSEVVGELRAADAVSVYRLGRENVLALPEVALDRPDRAADEETGDDE</sequence>
<evidence type="ECO:0000256" key="2">
    <source>
        <dbReference type="SAM" id="Phobius"/>
    </source>
</evidence>
<dbReference type="EMBL" id="JBHSAQ010000016">
    <property type="protein sequence ID" value="MFC3960088.1"/>
    <property type="molecule type" value="Genomic_DNA"/>
</dbReference>
<organism evidence="5 6">
    <name type="scientific">Halovivax cerinus</name>
    <dbReference type="NCBI Taxonomy" id="1487865"/>
    <lineage>
        <taxon>Archaea</taxon>
        <taxon>Methanobacteriati</taxon>
        <taxon>Methanobacteriota</taxon>
        <taxon>Stenosarchaea group</taxon>
        <taxon>Halobacteria</taxon>
        <taxon>Halobacteriales</taxon>
        <taxon>Natrialbaceae</taxon>
        <taxon>Halovivax</taxon>
    </lineage>
</organism>
<gene>
    <name evidence="5" type="ORF">ACFOUR_17140</name>
</gene>
<feature type="domain" description="DUF7343" evidence="3">
    <location>
        <begin position="390"/>
        <end position="451"/>
    </location>
</feature>
<evidence type="ECO:0000313" key="5">
    <source>
        <dbReference type="EMBL" id="MFC3960088.1"/>
    </source>
</evidence>
<feature type="compositionally biased region" description="Basic and acidic residues" evidence="1">
    <location>
        <begin position="373"/>
        <end position="393"/>
    </location>
</feature>
<dbReference type="Pfam" id="PF24034">
    <property type="entry name" value="DUF7343"/>
    <property type="match status" value="1"/>
</dbReference>
<dbReference type="RefSeq" id="WP_256532371.1">
    <property type="nucleotide sequence ID" value="NZ_CP101824.1"/>
</dbReference>
<dbReference type="GeneID" id="73901450"/>
<comment type="caution">
    <text evidence="5">The sequence shown here is derived from an EMBL/GenBank/DDBJ whole genome shotgun (WGS) entry which is preliminary data.</text>
</comment>
<feature type="transmembrane region" description="Helical" evidence="2">
    <location>
        <begin position="254"/>
        <end position="274"/>
    </location>
</feature>
<proteinExistence type="predicted"/>
<evidence type="ECO:0000313" key="6">
    <source>
        <dbReference type="Proteomes" id="UP001595846"/>
    </source>
</evidence>
<evidence type="ECO:0000259" key="4">
    <source>
        <dbReference type="Pfam" id="PF24036"/>
    </source>
</evidence>
<evidence type="ECO:0000256" key="1">
    <source>
        <dbReference type="SAM" id="MobiDB-lite"/>
    </source>
</evidence>
<protein>
    <submittedName>
        <fullName evidence="5">Helix-turn-helix transcriptional regulator</fullName>
    </submittedName>
</protein>
<name>A0ABD5NSP1_9EURY</name>
<evidence type="ECO:0000259" key="3">
    <source>
        <dbReference type="Pfam" id="PF24034"/>
    </source>
</evidence>
<feature type="region of interest" description="Disordered" evidence="1">
    <location>
        <begin position="279"/>
        <end position="393"/>
    </location>
</feature>
<keyword evidence="2" id="KW-0812">Transmembrane</keyword>
<dbReference type="InterPro" id="IPR055769">
    <property type="entry name" value="DUF7345"/>
</dbReference>
<keyword evidence="2" id="KW-1133">Transmembrane helix</keyword>
<accession>A0ABD5NSP1</accession>
<feature type="compositionally biased region" description="Basic and acidic residues" evidence="1">
    <location>
        <begin position="344"/>
        <end position="365"/>
    </location>
</feature>
<dbReference type="Proteomes" id="UP001595846">
    <property type="component" value="Unassembled WGS sequence"/>
</dbReference>
<dbReference type="Pfam" id="PF24036">
    <property type="entry name" value="DUF7345"/>
    <property type="match status" value="1"/>
</dbReference>
<keyword evidence="6" id="KW-1185">Reference proteome</keyword>
<dbReference type="InterPro" id="IPR055767">
    <property type="entry name" value="DUF7343"/>
</dbReference>